<evidence type="ECO:0000313" key="2">
    <source>
        <dbReference type="EMBL" id="NEN25287.1"/>
    </source>
</evidence>
<feature type="chain" id="PRO_5029517194" description="Lipoprotein" evidence="1">
    <location>
        <begin position="25"/>
        <end position="179"/>
    </location>
</feature>
<evidence type="ECO:0000313" key="3">
    <source>
        <dbReference type="Proteomes" id="UP000486602"/>
    </source>
</evidence>
<keyword evidence="3" id="KW-1185">Reference proteome</keyword>
<reference evidence="2 3" key="1">
    <citation type="submission" date="2020-02" db="EMBL/GenBank/DDBJ databases">
        <title>Out from the shadows clarifying the taxonomy of the family Cryomorphaceae and related taxa by utilizing the GTDB taxonomic framework.</title>
        <authorList>
            <person name="Bowman J.P."/>
        </authorList>
    </citation>
    <scope>NUCLEOTIDE SEQUENCE [LARGE SCALE GENOMIC DNA]</scope>
    <source>
        <strain evidence="2 3">QSSC 1-22</strain>
    </source>
</reference>
<organism evidence="2 3">
    <name type="scientific">Cryomorpha ignava</name>
    <dbReference type="NCBI Taxonomy" id="101383"/>
    <lineage>
        <taxon>Bacteria</taxon>
        <taxon>Pseudomonadati</taxon>
        <taxon>Bacteroidota</taxon>
        <taxon>Flavobacteriia</taxon>
        <taxon>Flavobacteriales</taxon>
        <taxon>Cryomorphaceae</taxon>
        <taxon>Cryomorpha</taxon>
    </lineage>
</organism>
<accession>A0A7K3WUD9</accession>
<evidence type="ECO:0008006" key="4">
    <source>
        <dbReference type="Google" id="ProtNLM"/>
    </source>
</evidence>
<name>A0A7K3WUD9_9FLAO</name>
<dbReference type="Proteomes" id="UP000486602">
    <property type="component" value="Unassembled WGS sequence"/>
</dbReference>
<dbReference type="EMBL" id="JAAGVY010000047">
    <property type="protein sequence ID" value="NEN25287.1"/>
    <property type="molecule type" value="Genomic_DNA"/>
</dbReference>
<evidence type="ECO:0000256" key="1">
    <source>
        <dbReference type="SAM" id="SignalP"/>
    </source>
</evidence>
<dbReference type="AlphaFoldDB" id="A0A7K3WUD9"/>
<dbReference type="RefSeq" id="WP_163286745.1">
    <property type="nucleotide sequence ID" value="NZ_JAAGVY010000047.1"/>
</dbReference>
<keyword evidence="1" id="KW-0732">Signal</keyword>
<dbReference type="PROSITE" id="PS51257">
    <property type="entry name" value="PROKAR_LIPOPROTEIN"/>
    <property type="match status" value="1"/>
</dbReference>
<feature type="signal peptide" evidence="1">
    <location>
        <begin position="1"/>
        <end position="24"/>
    </location>
</feature>
<comment type="caution">
    <text evidence="2">The sequence shown here is derived from an EMBL/GenBank/DDBJ whole genome shotgun (WGS) entry which is preliminary data.</text>
</comment>
<protein>
    <recommendedName>
        <fullName evidence="4">Lipoprotein</fullName>
    </recommendedName>
</protein>
<proteinExistence type="predicted"/>
<gene>
    <name evidence="2" type="ORF">G3O08_17455</name>
</gene>
<sequence>MIFKTLRMFLLAVLASSCTFIVFNEPMPTGATPLDRVPESLRGNYIYEIESMTSKVEIGENYFISDSLPEYLSDSLILKPFGEKYVLSKKIIDPKIEADGKWLCYILSPAKGGNLNVEVFCVADTTYEEKLIAKYGGKQMKAPKELGEPFLFLDTDLKQFKKLSKDKKVRIPVVLRPVE</sequence>